<dbReference type="Gene3D" id="2.130.10.10">
    <property type="entry name" value="YVTN repeat-like/Quinoprotein amine dehydrogenase"/>
    <property type="match status" value="1"/>
</dbReference>
<dbReference type="InterPro" id="IPR015943">
    <property type="entry name" value="WD40/YVTN_repeat-like_dom_sf"/>
</dbReference>
<dbReference type="PROSITE" id="PS50082">
    <property type="entry name" value="WD_REPEATS_2"/>
    <property type="match status" value="3"/>
</dbReference>
<dbReference type="PANTHER" id="PTHR19846:SF0">
    <property type="entry name" value="PRE-MRNA PROCESSING FACTOR 4"/>
    <property type="match status" value="1"/>
</dbReference>
<dbReference type="InterPro" id="IPR001680">
    <property type="entry name" value="WD40_rpt"/>
</dbReference>
<keyword evidence="1 3" id="KW-0853">WD repeat</keyword>
<dbReference type="GO" id="GO:0046540">
    <property type="term" value="C:U4/U6 x U5 tri-snRNP complex"/>
    <property type="evidence" value="ECO:0007669"/>
    <property type="project" value="TreeGrafter"/>
</dbReference>
<feature type="repeat" description="WD" evidence="3">
    <location>
        <begin position="12"/>
        <end position="53"/>
    </location>
</feature>
<accession>A0A7S2RZL0</accession>
<dbReference type="GO" id="GO:0017070">
    <property type="term" value="F:U6 snRNA binding"/>
    <property type="evidence" value="ECO:0007669"/>
    <property type="project" value="TreeGrafter"/>
</dbReference>
<dbReference type="AlphaFoldDB" id="A0A7S2RZL0"/>
<dbReference type="GO" id="GO:0030621">
    <property type="term" value="F:U4 snRNA binding"/>
    <property type="evidence" value="ECO:0007669"/>
    <property type="project" value="TreeGrafter"/>
</dbReference>
<proteinExistence type="predicted"/>
<gene>
    <name evidence="4" type="ORF">RMAR1173_LOCUS9204</name>
</gene>
<dbReference type="InterPro" id="IPR036322">
    <property type="entry name" value="WD40_repeat_dom_sf"/>
</dbReference>
<evidence type="ECO:0000256" key="3">
    <source>
        <dbReference type="PROSITE-ProRule" id="PRU00221"/>
    </source>
</evidence>
<feature type="repeat" description="WD" evidence="3">
    <location>
        <begin position="98"/>
        <end position="135"/>
    </location>
</feature>
<dbReference type="GO" id="GO:0000398">
    <property type="term" value="P:mRNA splicing, via spliceosome"/>
    <property type="evidence" value="ECO:0007669"/>
    <property type="project" value="TreeGrafter"/>
</dbReference>
<dbReference type="PRINTS" id="PR00320">
    <property type="entry name" value="GPROTEINBRPT"/>
</dbReference>
<organism evidence="4">
    <name type="scientific">Rhizochromulina marina</name>
    <dbReference type="NCBI Taxonomy" id="1034831"/>
    <lineage>
        <taxon>Eukaryota</taxon>
        <taxon>Sar</taxon>
        <taxon>Stramenopiles</taxon>
        <taxon>Ochrophyta</taxon>
        <taxon>Dictyochophyceae</taxon>
        <taxon>Rhizochromulinales</taxon>
        <taxon>Rhizochromulina</taxon>
    </lineage>
</organism>
<evidence type="ECO:0000256" key="1">
    <source>
        <dbReference type="ARBA" id="ARBA00022574"/>
    </source>
</evidence>
<dbReference type="PROSITE" id="PS00678">
    <property type="entry name" value="WD_REPEATS_1"/>
    <property type="match status" value="1"/>
</dbReference>
<dbReference type="InterPro" id="IPR020472">
    <property type="entry name" value="WD40_PAC1"/>
</dbReference>
<dbReference type="Pfam" id="PF00400">
    <property type="entry name" value="WD40"/>
    <property type="match status" value="3"/>
</dbReference>
<feature type="repeat" description="WD" evidence="3">
    <location>
        <begin position="54"/>
        <end position="97"/>
    </location>
</feature>
<dbReference type="SMART" id="SM00320">
    <property type="entry name" value="WD40"/>
    <property type="match status" value="3"/>
</dbReference>
<dbReference type="InterPro" id="IPR019775">
    <property type="entry name" value="WD40_repeat_CS"/>
</dbReference>
<dbReference type="PROSITE" id="PS50294">
    <property type="entry name" value="WD_REPEATS_REGION"/>
    <property type="match status" value="2"/>
</dbReference>
<evidence type="ECO:0000313" key="4">
    <source>
        <dbReference type="EMBL" id="CAD9684109.1"/>
    </source>
</evidence>
<sequence length="135" mass="14858">MDLTAGKKIFAMVGHVKRIVCADFSPNGFQVATGGDDHSVKIWDLRKRACAYTVPAHMGLVSELRFLQHGLGEALLSTSFDGTIRVWGTRDWRKLADLSGHEGKVMGGDFERGGKAVFTVGYDRTLKKWSSDSLL</sequence>
<dbReference type="EMBL" id="HBHJ01014059">
    <property type="protein sequence ID" value="CAD9684109.1"/>
    <property type="molecule type" value="Transcribed_RNA"/>
</dbReference>
<keyword evidence="2" id="KW-0677">Repeat</keyword>
<evidence type="ECO:0000256" key="2">
    <source>
        <dbReference type="ARBA" id="ARBA00022737"/>
    </source>
</evidence>
<dbReference type="PANTHER" id="PTHR19846">
    <property type="entry name" value="WD40 REPEAT PROTEIN"/>
    <property type="match status" value="1"/>
</dbReference>
<name>A0A7S2RZL0_9STRA</name>
<protein>
    <submittedName>
        <fullName evidence="4">Uncharacterized protein</fullName>
    </submittedName>
</protein>
<dbReference type="SUPFAM" id="SSF50978">
    <property type="entry name" value="WD40 repeat-like"/>
    <property type="match status" value="1"/>
</dbReference>
<reference evidence="4" key="1">
    <citation type="submission" date="2021-01" db="EMBL/GenBank/DDBJ databases">
        <authorList>
            <person name="Corre E."/>
            <person name="Pelletier E."/>
            <person name="Niang G."/>
            <person name="Scheremetjew M."/>
            <person name="Finn R."/>
            <person name="Kale V."/>
            <person name="Holt S."/>
            <person name="Cochrane G."/>
            <person name="Meng A."/>
            <person name="Brown T."/>
            <person name="Cohen L."/>
        </authorList>
    </citation>
    <scope>NUCLEOTIDE SEQUENCE</scope>
    <source>
        <strain evidence="4">CCMP1243</strain>
    </source>
</reference>